<comment type="caution">
    <text evidence="2">The sequence shown here is derived from an EMBL/GenBank/DDBJ whole genome shotgun (WGS) entry which is preliminary data.</text>
</comment>
<feature type="domain" description="SSAP RNA binding" evidence="1">
    <location>
        <begin position="6"/>
        <end position="169"/>
    </location>
</feature>
<evidence type="ECO:0000259" key="1">
    <source>
        <dbReference type="Pfam" id="PF06378"/>
    </source>
</evidence>
<dbReference type="Pfam" id="PF06378">
    <property type="entry name" value="SSAP_Sak"/>
    <property type="match status" value="1"/>
</dbReference>
<accession>A0ABN9YZ56</accession>
<evidence type="ECO:0000313" key="3">
    <source>
        <dbReference type="Proteomes" id="UP001314200"/>
    </source>
</evidence>
<dbReference type="EMBL" id="CAUZLY010000013">
    <property type="protein sequence ID" value="CAK1253925.1"/>
    <property type="molecule type" value="Genomic_DNA"/>
</dbReference>
<dbReference type="Proteomes" id="UP001314200">
    <property type="component" value="Unassembled WGS sequence"/>
</dbReference>
<dbReference type="RefSeq" id="WP_338348163.1">
    <property type="nucleotide sequence ID" value="NZ_CAUZLY010000013.1"/>
</dbReference>
<evidence type="ECO:0000313" key="2">
    <source>
        <dbReference type="EMBL" id="CAK1253925.1"/>
    </source>
</evidence>
<name>A0ABN9YZ56_9LACO</name>
<keyword evidence="3" id="KW-1185">Reference proteome</keyword>
<organism evidence="2 3">
    <name type="scientific">Fructobacillus cardui</name>
    <dbReference type="NCBI Taxonomy" id="2893170"/>
    <lineage>
        <taxon>Bacteria</taxon>
        <taxon>Bacillati</taxon>
        <taxon>Bacillota</taxon>
        <taxon>Bacilli</taxon>
        <taxon>Lactobacillales</taxon>
        <taxon>Lactobacillaceae</taxon>
        <taxon>Fructobacillus</taxon>
    </lineage>
</organism>
<reference evidence="2 3" key="1">
    <citation type="submission" date="2023-10" db="EMBL/GenBank/DDBJ databases">
        <authorList>
            <person name="Botero Cardona J."/>
        </authorList>
    </citation>
    <scope>NUCLEOTIDE SEQUENCE [LARGE SCALE GENOMIC DNA]</scope>
    <source>
        <strain evidence="2 3">R-82641</strain>
    </source>
</reference>
<proteinExistence type="predicted"/>
<protein>
    <recommendedName>
        <fullName evidence="1">SSAP RNA binding domain-containing protein</fullName>
    </recommendedName>
</protein>
<sequence length="226" mass="26204">MAEKTVFKTLKEINVTDHVEKKKSGYTELSYLSWAWAWEELKNNYPDASYVIKKFDNNLPYVYDENTGYMVFTEITIDGMTHEMWLPVMDGQNKAMKSQPYEFMTKKGKKRVEQATMFDINKTIMRCLVKNIAMFGLGLYIYRGEDLPDVEPEKISAEQLNTLQNTIQNAEELTDTDLSGWTRKNFGTLSDLTVNDYPRAESLVNNLLEKAKEKATQEEKKEEQSA</sequence>
<dbReference type="InterPro" id="IPR009425">
    <property type="entry name" value="DSRM_SSAP"/>
</dbReference>
<gene>
    <name evidence="2" type="ORF">R82641_BJNNKPBH_01456</name>
</gene>